<proteinExistence type="predicted"/>
<feature type="region of interest" description="Disordered" evidence="1">
    <location>
        <begin position="45"/>
        <end position="71"/>
    </location>
</feature>
<protein>
    <recommendedName>
        <fullName evidence="4">NYN domain-containing protein</fullName>
    </recommendedName>
</protein>
<sequence length="362" mass="41720">MKHDVNAIIGDDFWQTVKEEKLQEGDFELDSLMSFGRSHWCRSTPSHKHWSSEVTQNQSTSTPGHRSTPPMESIASCNAVRIMTHEEFTAKHPHPRSPVYVKIDRHSDPIIDRHQETAIDRHQPAPIDRRAPITYRVQMLKIDVARLNALRPKPKPSENPPEAVRTPSDDRVDPMEVDRSRTMSTGTDETMDRLFPKPQRKEMLRSTYVMFDAEDFSIPDPLLFKKNIVTAIEKEGYRGRIKINGYFGLKITIPQDLLDQYLEAGIYSKIFEGDRVARMNMMLVELLFWAMSHYPAGTNVLIITKNQKILEEHKVRDIIEALAVRDFYFAIEHPDTFFPPAACAESSELFIPIATRKRTFDG</sequence>
<reference evidence="3" key="1">
    <citation type="journal article" date="2011" name="Nat. Genet.">
        <title>The genome of the mesopolyploid crop species Brassica rapa.</title>
        <authorList>
            <consortium name="Brassica rapa Genome Sequencing Project Consortium"/>
            <person name="Wang X."/>
            <person name="Wang H."/>
            <person name="Wang J."/>
            <person name="Sun R."/>
            <person name="Wu J."/>
            <person name="Liu S."/>
            <person name="Bai Y."/>
            <person name="Mun J.H."/>
            <person name="Bancroft I."/>
            <person name="Cheng F."/>
            <person name="Huang S."/>
            <person name="Li X."/>
            <person name="Hua W."/>
            <person name="Wang J."/>
            <person name="Wang X."/>
            <person name="Freeling M."/>
            <person name="Pires J.C."/>
            <person name="Paterson A.H."/>
            <person name="Chalhoub B."/>
            <person name="Wang B."/>
            <person name="Hayward A."/>
            <person name="Sharpe A.G."/>
            <person name="Park B.S."/>
            <person name="Weisshaar B."/>
            <person name="Liu B."/>
            <person name="Li B."/>
            <person name="Liu B."/>
            <person name="Tong C."/>
            <person name="Song C."/>
            <person name="Duran C."/>
            <person name="Peng C."/>
            <person name="Geng C."/>
            <person name="Koh C."/>
            <person name="Lin C."/>
            <person name="Edwards D."/>
            <person name="Mu D."/>
            <person name="Shen D."/>
            <person name="Soumpourou E."/>
            <person name="Li F."/>
            <person name="Fraser F."/>
            <person name="Conant G."/>
            <person name="Lassalle G."/>
            <person name="King G.J."/>
            <person name="Bonnema G."/>
            <person name="Tang H."/>
            <person name="Wang H."/>
            <person name="Belcram H."/>
            <person name="Zhou H."/>
            <person name="Hirakawa H."/>
            <person name="Abe H."/>
            <person name="Guo H."/>
            <person name="Wang H."/>
            <person name="Jin H."/>
            <person name="Parkin I.A."/>
            <person name="Batley J."/>
            <person name="Kim J.S."/>
            <person name="Just J."/>
            <person name="Li J."/>
            <person name="Xu J."/>
            <person name="Deng J."/>
            <person name="Kim J.A."/>
            <person name="Li J."/>
            <person name="Yu J."/>
            <person name="Meng J."/>
            <person name="Wang J."/>
            <person name="Min J."/>
            <person name="Poulain J."/>
            <person name="Wang J."/>
            <person name="Hatakeyama K."/>
            <person name="Wu K."/>
            <person name="Wang L."/>
            <person name="Fang L."/>
            <person name="Trick M."/>
            <person name="Links M.G."/>
            <person name="Zhao M."/>
            <person name="Jin M."/>
            <person name="Ramchiary N."/>
            <person name="Drou N."/>
            <person name="Berkman P.J."/>
            <person name="Cai Q."/>
            <person name="Huang Q."/>
            <person name="Li R."/>
            <person name="Tabata S."/>
            <person name="Cheng S."/>
            <person name="Zhang S."/>
            <person name="Zhang S."/>
            <person name="Huang S."/>
            <person name="Sato S."/>
            <person name="Sun S."/>
            <person name="Kwon S.J."/>
            <person name="Choi S.R."/>
            <person name="Lee T.H."/>
            <person name="Fan W."/>
            <person name="Zhao X."/>
            <person name="Tan X."/>
            <person name="Xu X."/>
            <person name="Wang Y."/>
            <person name="Qiu Y."/>
            <person name="Yin Y."/>
            <person name="Li Y."/>
            <person name="Du Y."/>
            <person name="Liao Y."/>
            <person name="Lim Y."/>
            <person name="Narusaka Y."/>
            <person name="Wang Y."/>
            <person name="Wang Z."/>
            <person name="Li Z."/>
            <person name="Wang Z."/>
            <person name="Xiong Z."/>
            <person name="Zhang Z."/>
        </authorList>
    </citation>
    <scope>NUCLEOTIDE SEQUENCE [LARGE SCALE GENOMIC DNA]</scope>
    <source>
        <strain evidence="3">cv. Chiifu-401-42</strain>
    </source>
</reference>
<evidence type="ECO:0000256" key="1">
    <source>
        <dbReference type="SAM" id="MobiDB-lite"/>
    </source>
</evidence>
<dbReference type="InParanoid" id="M4FGP0"/>
<evidence type="ECO:0000313" key="3">
    <source>
        <dbReference type="Proteomes" id="UP000011750"/>
    </source>
</evidence>
<feature type="compositionally biased region" description="Basic and acidic residues" evidence="1">
    <location>
        <begin position="167"/>
        <end position="178"/>
    </location>
</feature>
<dbReference type="OMA" id="DRVDPME"/>
<reference evidence="3" key="2">
    <citation type="journal article" date="2018" name="Hortic Res">
        <title>Improved Brassica rapa reference genome by single-molecule sequencing and chromosome conformation capture technologies.</title>
        <authorList>
            <person name="Zhang L."/>
            <person name="Cai X."/>
            <person name="Wu J."/>
            <person name="Liu M."/>
            <person name="Grob S."/>
            <person name="Cheng F."/>
            <person name="Liang J."/>
            <person name="Cai C."/>
            <person name="Liu Z."/>
            <person name="Liu B."/>
            <person name="Wang F."/>
            <person name="Li S."/>
            <person name="Liu F."/>
            <person name="Li X."/>
            <person name="Cheng L."/>
            <person name="Yang W."/>
            <person name="Li M.H."/>
            <person name="Grossniklaus U."/>
            <person name="Zheng H."/>
            <person name="Wang X."/>
        </authorList>
    </citation>
    <scope>NUCLEOTIDE SEQUENCE [LARGE SCALE GENOMIC DNA]</scope>
    <source>
        <strain evidence="3">cv. Chiifu-401-42</strain>
    </source>
</reference>
<reference evidence="2" key="3">
    <citation type="submission" date="2023-03" db="UniProtKB">
        <authorList>
            <consortium name="EnsemblPlants"/>
        </authorList>
    </citation>
    <scope>IDENTIFICATION</scope>
    <source>
        <strain evidence="2">cv. Chiifu-401-42</strain>
    </source>
</reference>
<dbReference type="EnsemblPlants" id="Bra040268.1">
    <property type="protein sequence ID" value="Bra040268.1-P"/>
    <property type="gene ID" value="Bra040268"/>
</dbReference>
<dbReference type="Proteomes" id="UP000011750">
    <property type="component" value="Unassembled WGS sequence"/>
</dbReference>
<feature type="region of interest" description="Disordered" evidence="1">
    <location>
        <begin position="148"/>
        <end position="178"/>
    </location>
</feature>
<dbReference type="AlphaFoldDB" id="M4FGP0"/>
<dbReference type="HOGENOM" id="CLU_765839_0_0_1"/>
<feature type="compositionally biased region" description="Polar residues" evidence="1">
    <location>
        <begin position="52"/>
        <end position="65"/>
    </location>
</feature>
<dbReference type="Gramene" id="Bra040268.1">
    <property type="protein sequence ID" value="Bra040268.1-P"/>
    <property type="gene ID" value="Bra040268"/>
</dbReference>
<organism evidence="2 3">
    <name type="scientific">Brassica campestris</name>
    <name type="common">Field mustard</name>
    <dbReference type="NCBI Taxonomy" id="3711"/>
    <lineage>
        <taxon>Eukaryota</taxon>
        <taxon>Viridiplantae</taxon>
        <taxon>Streptophyta</taxon>
        <taxon>Embryophyta</taxon>
        <taxon>Tracheophyta</taxon>
        <taxon>Spermatophyta</taxon>
        <taxon>Magnoliopsida</taxon>
        <taxon>eudicotyledons</taxon>
        <taxon>Gunneridae</taxon>
        <taxon>Pentapetalae</taxon>
        <taxon>rosids</taxon>
        <taxon>malvids</taxon>
        <taxon>Brassicales</taxon>
        <taxon>Brassicaceae</taxon>
        <taxon>Brassiceae</taxon>
        <taxon>Brassica</taxon>
    </lineage>
</organism>
<accession>M4FGP0</accession>
<keyword evidence="3" id="KW-1185">Reference proteome</keyword>
<evidence type="ECO:0008006" key="4">
    <source>
        <dbReference type="Google" id="ProtNLM"/>
    </source>
</evidence>
<evidence type="ECO:0000313" key="2">
    <source>
        <dbReference type="EnsemblPlants" id="Bra040268.1-P"/>
    </source>
</evidence>
<name>M4FGP0_BRACM</name>